<evidence type="ECO:0000256" key="5">
    <source>
        <dbReference type="ARBA" id="ARBA00023136"/>
    </source>
</evidence>
<keyword evidence="3" id="KW-0378">Hydrolase</keyword>
<organism evidence="8 9">
    <name type="scientific">Siminovitchia sediminis</name>
    <dbReference type="NCBI Taxonomy" id="1274353"/>
    <lineage>
        <taxon>Bacteria</taxon>
        <taxon>Bacillati</taxon>
        <taxon>Bacillota</taxon>
        <taxon>Bacilli</taxon>
        <taxon>Bacillales</taxon>
        <taxon>Bacillaceae</taxon>
        <taxon>Siminovitchia</taxon>
    </lineage>
</organism>
<accession>A0ABW4KK85</accession>
<dbReference type="InterPro" id="IPR045063">
    <property type="entry name" value="Dynamin_N"/>
</dbReference>
<feature type="domain" description="Dynamin N-terminal" evidence="7">
    <location>
        <begin position="630"/>
        <end position="856"/>
    </location>
</feature>
<feature type="coiled-coil region" evidence="6">
    <location>
        <begin position="490"/>
        <end position="530"/>
    </location>
</feature>
<keyword evidence="5" id="KW-0472">Membrane</keyword>
<dbReference type="Proteomes" id="UP001597301">
    <property type="component" value="Unassembled WGS sequence"/>
</dbReference>
<evidence type="ECO:0000256" key="3">
    <source>
        <dbReference type="ARBA" id="ARBA00022801"/>
    </source>
</evidence>
<dbReference type="Pfam" id="PF00350">
    <property type="entry name" value="Dynamin_N"/>
    <property type="match status" value="2"/>
</dbReference>
<dbReference type="InterPro" id="IPR027094">
    <property type="entry name" value="Mitofusin_fam"/>
</dbReference>
<evidence type="ECO:0000313" key="9">
    <source>
        <dbReference type="Proteomes" id="UP001597301"/>
    </source>
</evidence>
<dbReference type="RefSeq" id="WP_380773924.1">
    <property type="nucleotide sequence ID" value="NZ_JBHUEO010000028.1"/>
</dbReference>
<dbReference type="PANTHER" id="PTHR10465">
    <property type="entry name" value="TRANSMEMBRANE GTPASE FZO1"/>
    <property type="match status" value="1"/>
</dbReference>
<keyword evidence="2" id="KW-0547">Nucleotide-binding</keyword>
<keyword evidence="6" id="KW-0175">Coiled coil</keyword>
<dbReference type="SUPFAM" id="SSF52540">
    <property type="entry name" value="P-loop containing nucleoside triphosphate hydrolases"/>
    <property type="match status" value="2"/>
</dbReference>
<protein>
    <submittedName>
        <fullName evidence="8">Dynamin family protein</fullName>
    </submittedName>
</protein>
<comment type="caution">
    <text evidence="8">The sequence shown here is derived from an EMBL/GenBank/DDBJ whole genome shotgun (WGS) entry which is preliminary data.</text>
</comment>
<evidence type="ECO:0000256" key="1">
    <source>
        <dbReference type="ARBA" id="ARBA00004370"/>
    </source>
</evidence>
<reference evidence="9" key="1">
    <citation type="journal article" date="2019" name="Int. J. Syst. Evol. Microbiol.">
        <title>The Global Catalogue of Microorganisms (GCM) 10K type strain sequencing project: providing services to taxonomists for standard genome sequencing and annotation.</title>
        <authorList>
            <consortium name="The Broad Institute Genomics Platform"/>
            <consortium name="The Broad Institute Genome Sequencing Center for Infectious Disease"/>
            <person name="Wu L."/>
            <person name="Ma J."/>
        </authorList>
    </citation>
    <scope>NUCLEOTIDE SEQUENCE [LARGE SCALE GENOMIC DNA]</scope>
    <source>
        <strain evidence="9">CGMCC 1.12295</strain>
    </source>
</reference>
<evidence type="ECO:0000313" key="8">
    <source>
        <dbReference type="EMBL" id="MFD1707201.1"/>
    </source>
</evidence>
<comment type="subcellular location">
    <subcellularLocation>
        <location evidence="1">Membrane</location>
    </subcellularLocation>
</comment>
<sequence length="1203" mass="138173">MVQVAERSINDIQLQKALTLMERFQQNGDTARAEKAAKLVKKIVDHEFIAAFSGHFSAGKSTMINTLIGEQILPSSPIPTSANLVKVHEADEEFAKVYYKNDRPLLFKASYDFNTVKEYCKNGEVTEVEIGKPASKLPKGITVMDTPGVDSTDDAHRISTESALHLADIVFYVMDYNHVQSELNFIYTKNLLQHGVKLYLIINQIDKHNDSELSFMDFKAAVRDSFAAWNVEPEGIFYTTLKVPEHPHNQFNSVKSLIDSAMAHHVEWMEDTVSAAVHQLIDEHKSWLEQEKMDKAGPLWEKINSLGEEEISALFIEKQEIEEKQHRLSNRAQVWKENFEAERASLLKNAYLMPFEIRELAERFLESKQPDFKIGFFNSKKKTEEERKARLHTFAESLRRQVEMQIEWHLRELFAKKLHEVHLSREDLELAAQRLNIEFDPELLTSAIHKGAQVTGEYVLNYTEELASRLKRIAIHQSDPLKEDIAEAIEQKALEELEAVRSQADEIEEITNAVRDVEELEQQYKERADRLEQPTGSEDEILEKLRHEWTQQQIHVQLYDENRAAPDEERKPKHEPEFNYIEEEAVLPQTEIIRKLDLAVSYFSKEKGFERVTEQLRQKASRLKNNSFTIALFGAFSAGKSSFANAMLGEKILPVSPNPTTAAINRISPPNRKYKHGTAVIRIKDSADLLEDVKQSLQLFGKDCQTLDEAFQLIPNVLSQKEGEGKEKVHLSFLQAFVEGYSEFSGKLGRSIIADLDDFQGFVANESQSCFVEIIDLYYDCPITREGITLVDTPGADSINARHTGVAFDYIKNSDAILFVTYYNHAFSKADREFLIQLGRVKDTFELDKMFFIVNAIDLASSEEEVQEVLAYVTSQLTEYGIRFPRIFGLSSKSAQNPDTVEESRIHQFTQAFSHFLEHDLTKMAIQSAEKEYERAVQMLKQMIASASEDESKKAARKKELLETKSALNDWLDGIGLATMPERLEQEAEELVHFVKQRVFYRLPDFFKEAFNPAEVQTKDSLTRALDHYLNAAGFDFAQELRATSLRVELFAGKLLKERYEQINREILSVNDQFIVSFPEMAKSDTLDFSTAFDNQDHKYFGPALKLFKNPKAFFEKNEKKFMEEALEQLLSPLADQYLTDGLTRINKHYQAFLTSQFNDLTISIKEDLNGQISAWLIAFEDNDKMDDWKEIQRSLESDDHLS</sequence>
<proteinExistence type="predicted"/>
<dbReference type="PANTHER" id="PTHR10465:SF0">
    <property type="entry name" value="SARCALUMENIN"/>
    <property type="match status" value="1"/>
</dbReference>
<evidence type="ECO:0000256" key="6">
    <source>
        <dbReference type="SAM" id="Coils"/>
    </source>
</evidence>
<dbReference type="InterPro" id="IPR027417">
    <property type="entry name" value="P-loop_NTPase"/>
</dbReference>
<keyword evidence="9" id="KW-1185">Reference proteome</keyword>
<evidence type="ECO:0000256" key="2">
    <source>
        <dbReference type="ARBA" id="ARBA00022741"/>
    </source>
</evidence>
<keyword evidence="4" id="KW-0342">GTP-binding</keyword>
<evidence type="ECO:0000259" key="7">
    <source>
        <dbReference type="Pfam" id="PF00350"/>
    </source>
</evidence>
<dbReference type="CDD" id="cd09912">
    <property type="entry name" value="DLP_2"/>
    <property type="match status" value="2"/>
</dbReference>
<name>A0ABW4KK85_9BACI</name>
<dbReference type="Gene3D" id="3.40.50.300">
    <property type="entry name" value="P-loop containing nucleotide triphosphate hydrolases"/>
    <property type="match status" value="2"/>
</dbReference>
<evidence type="ECO:0000256" key="4">
    <source>
        <dbReference type="ARBA" id="ARBA00023134"/>
    </source>
</evidence>
<feature type="domain" description="Dynamin N-terminal" evidence="7">
    <location>
        <begin position="52"/>
        <end position="203"/>
    </location>
</feature>
<gene>
    <name evidence="8" type="ORF">ACFSCZ_10700</name>
</gene>
<dbReference type="EMBL" id="JBHUEO010000028">
    <property type="protein sequence ID" value="MFD1707201.1"/>
    <property type="molecule type" value="Genomic_DNA"/>
</dbReference>
<feature type="coiled-coil region" evidence="6">
    <location>
        <begin position="926"/>
        <end position="965"/>
    </location>
</feature>